<dbReference type="SUPFAM" id="SSF52200">
    <property type="entry name" value="Toll/Interleukin receptor TIR domain"/>
    <property type="match status" value="1"/>
</dbReference>
<dbReference type="Gene3D" id="3.40.50.10140">
    <property type="entry name" value="Toll/interleukin-1 receptor homology (TIR) domain"/>
    <property type="match status" value="1"/>
</dbReference>
<evidence type="ECO:0000259" key="1">
    <source>
        <dbReference type="SMART" id="SM00382"/>
    </source>
</evidence>
<comment type="caution">
    <text evidence="2">The sequence shown here is derived from an EMBL/GenBank/DDBJ whole genome shotgun (WGS) entry which is preliminary data.</text>
</comment>
<sequence length="497" mass="55504">MSKLTVEDVFKISGVPTHTFVKPSEFSRLMVALRTPGRGVVVEGPSGIGKSTAVTKVLDELEIAKDVVKLSARIPSDVEYIELLPELGGFGTVIVDDFHRLDDKTKAHLADLLKVTADQEDTTRKLVIIGINDAGRALIKSSPDLSNRIDVVKFEIEPDSKIGELVAAGENALNVRISAREHIIEKARGSFYLAQLLCMDACVAEGVIEKPDAERVISTSFAAVQRRVVERQKERFGDTVRAFARGTKFRPSGRAPYLHILKWLSESDSWSISLSEEMRKHPTEKVSVSIVLDQGYLKNLTDKVDISEILHFDPDARILAVENPMLIFYLRNVSWPDFVREVGFTNVDYRQTYDFALSFAGEDRSYAEHLRNALEDNGHTVFYDFAEQHRFLGQDIEAYMGPIYASDSRAVVVVLGDRYGRKRWTLFEASQYKSRIEAGEVIPIWSSAVAPSPYDEMRNRGGLEYDPLGDLLQQATSHADALSKMIAERSDGSSARA</sequence>
<dbReference type="Pfam" id="PF13676">
    <property type="entry name" value="TIR_2"/>
    <property type="match status" value="1"/>
</dbReference>
<dbReference type="InterPro" id="IPR027417">
    <property type="entry name" value="P-loop_NTPase"/>
</dbReference>
<keyword evidence="3" id="KW-1185">Reference proteome</keyword>
<dbReference type="RefSeq" id="WP_202992475.1">
    <property type="nucleotide sequence ID" value="NZ_JAENHO010000004.1"/>
</dbReference>
<proteinExistence type="predicted"/>
<protein>
    <submittedName>
        <fullName evidence="2">TIR domain-containing protein</fullName>
    </submittedName>
</protein>
<dbReference type="Proteomes" id="UP000598996">
    <property type="component" value="Unassembled WGS sequence"/>
</dbReference>
<dbReference type="EMBL" id="JAENHO010000004">
    <property type="protein sequence ID" value="MBL7255956.1"/>
    <property type="molecule type" value="Genomic_DNA"/>
</dbReference>
<dbReference type="InterPro" id="IPR003593">
    <property type="entry name" value="AAA+_ATPase"/>
</dbReference>
<dbReference type="SMART" id="SM00382">
    <property type="entry name" value="AAA"/>
    <property type="match status" value="1"/>
</dbReference>
<evidence type="ECO:0000313" key="3">
    <source>
        <dbReference type="Proteomes" id="UP000598996"/>
    </source>
</evidence>
<organism evidence="2 3">
    <name type="scientific">Paractinoplanes lichenicola</name>
    <dbReference type="NCBI Taxonomy" id="2802976"/>
    <lineage>
        <taxon>Bacteria</taxon>
        <taxon>Bacillati</taxon>
        <taxon>Actinomycetota</taxon>
        <taxon>Actinomycetes</taxon>
        <taxon>Micromonosporales</taxon>
        <taxon>Micromonosporaceae</taxon>
        <taxon>Paractinoplanes</taxon>
    </lineage>
</organism>
<name>A0ABS1VMK1_9ACTN</name>
<dbReference type="SUPFAM" id="SSF52540">
    <property type="entry name" value="P-loop containing nucleoside triphosphate hydrolases"/>
    <property type="match status" value="1"/>
</dbReference>
<gene>
    <name evidence="2" type="ORF">JKJ07_16770</name>
</gene>
<reference evidence="2 3" key="1">
    <citation type="submission" date="2021-01" db="EMBL/GenBank/DDBJ databases">
        <title>Actinoplanes sp. nov. LDG1-01 isolated from lichen.</title>
        <authorList>
            <person name="Saeng-In P."/>
            <person name="Phongsopitanun W."/>
            <person name="Kanchanasin P."/>
            <person name="Yuki M."/>
            <person name="Kudo T."/>
            <person name="Ohkuma M."/>
            <person name="Tanasupawat S."/>
        </authorList>
    </citation>
    <scope>NUCLEOTIDE SEQUENCE [LARGE SCALE GENOMIC DNA]</scope>
    <source>
        <strain evidence="2 3">LDG1-01</strain>
    </source>
</reference>
<feature type="domain" description="AAA+ ATPase" evidence="1">
    <location>
        <begin position="36"/>
        <end position="155"/>
    </location>
</feature>
<accession>A0ABS1VMK1</accession>
<dbReference type="InterPro" id="IPR035897">
    <property type="entry name" value="Toll_tir_struct_dom_sf"/>
</dbReference>
<evidence type="ECO:0000313" key="2">
    <source>
        <dbReference type="EMBL" id="MBL7255956.1"/>
    </source>
</evidence>
<dbReference type="InterPro" id="IPR000157">
    <property type="entry name" value="TIR_dom"/>
</dbReference>